<evidence type="ECO:0000259" key="1">
    <source>
        <dbReference type="Pfam" id="PF13320"/>
    </source>
</evidence>
<accession>A0A9D1T5Z2</accession>
<sequence length="479" mass="55908">MWWRYEASQVEFQEVDSDYLTTQPGLFPDPLEELGDTIQLIPFYWRSLWVDLRVPEGNQGGDFQISLSLKSLEGQLLRNIRVKLHVVDCCLPPQKLIHTEWFYSDCLADFYQVPVFGDRYWEIVENFMRTAVKRGVNMILTPLFTLPLDTLIGKERTTVQLVGVKVRDGAYAFDFSMLEKWVRLAEDCGFSYFEMGHLFSQWGAKYAPKVMADVDGIYRRILGWETRADSAEYRKFLKAFLPGLTGELRRLGIAGQTYFHISDEPNGGNIDTYRTAREMVREDLKDFPVLDALSTLEYYKEGIVEMPVPTNQQVHEFLDAGYPHRWVYFCSGQYTEVSNRFFAQPSCRNRILGVQLYLFDMEGFLHWGYNFYNSQYSIRKLNPYLVTDADDAFPSGDSFLVYPGEDGKPVESLRLMVLEEALNDCRALRMLEQIKGKAYVHQMVEEMAGMKITFWEYPRNAQFLIRLRERVNREIEEGM</sequence>
<evidence type="ECO:0000313" key="3">
    <source>
        <dbReference type="Proteomes" id="UP000886723"/>
    </source>
</evidence>
<comment type="caution">
    <text evidence="2">The sequence shown here is derived from an EMBL/GenBank/DDBJ whole genome shotgun (WGS) entry which is preliminary data.</text>
</comment>
<gene>
    <name evidence="2" type="ORF">IAA63_02130</name>
</gene>
<dbReference type="InterPro" id="IPR025150">
    <property type="entry name" value="GH123_cat"/>
</dbReference>
<organism evidence="2 3">
    <name type="scientific">Candidatus Pullilachnospira stercoravium</name>
    <dbReference type="NCBI Taxonomy" id="2840913"/>
    <lineage>
        <taxon>Bacteria</taxon>
        <taxon>Bacillati</taxon>
        <taxon>Bacillota</taxon>
        <taxon>Clostridia</taxon>
        <taxon>Lachnospirales</taxon>
        <taxon>Lachnospiraceae</taxon>
        <taxon>Lachnospiraceae incertae sedis</taxon>
        <taxon>Candidatus Pullilachnospira</taxon>
    </lineage>
</organism>
<dbReference type="Proteomes" id="UP000886723">
    <property type="component" value="Unassembled WGS sequence"/>
</dbReference>
<feature type="domain" description="Glycoside hydrolase 123 catalytic" evidence="1">
    <location>
        <begin position="101"/>
        <end position="431"/>
    </location>
</feature>
<reference evidence="2" key="1">
    <citation type="submission" date="2020-10" db="EMBL/GenBank/DDBJ databases">
        <authorList>
            <person name="Gilroy R."/>
        </authorList>
    </citation>
    <scope>NUCLEOTIDE SEQUENCE</scope>
    <source>
        <strain evidence="2">ChiBcec2-4451</strain>
    </source>
</reference>
<name>A0A9D1T5Z2_9FIRM</name>
<evidence type="ECO:0000313" key="2">
    <source>
        <dbReference type="EMBL" id="HIV11923.1"/>
    </source>
</evidence>
<dbReference type="EMBL" id="DVON01000040">
    <property type="protein sequence ID" value="HIV11923.1"/>
    <property type="molecule type" value="Genomic_DNA"/>
</dbReference>
<dbReference type="AlphaFoldDB" id="A0A9D1T5Z2"/>
<reference evidence="2" key="2">
    <citation type="journal article" date="2021" name="PeerJ">
        <title>Extensive microbial diversity within the chicken gut microbiome revealed by metagenomics and culture.</title>
        <authorList>
            <person name="Gilroy R."/>
            <person name="Ravi A."/>
            <person name="Getino M."/>
            <person name="Pursley I."/>
            <person name="Horton D.L."/>
            <person name="Alikhan N.F."/>
            <person name="Baker D."/>
            <person name="Gharbi K."/>
            <person name="Hall N."/>
            <person name="Watson M."/>
            <person name="Adriaenssens E.M."/>
            <person name="Foster-Nyarko E."/>
            <person name="Jarju S."/>
            <person name="Secka A."/>
            <person name="Antonio M."/>
            <person name="Oren A."/>
            <person name="Chaudhuri R.R."/>
            <person name="La Ragione R."/>
            <person name="Hildebrand F."/>
            <person name="Pallen M.J."/>
        </authorList>
    </citation>
    <scope>NUCLEOTIDE SEQUENCE</scope>
    <source>
        <strain evidence="2">ChiBcec2-4451</strain>
    </source>
</reference>
<proteinExistence type="predicted"/>
<protein>
    <submittedName>
        <fullName evidence="2">DUF4091 domain-containing protein</fullName>
    </submittedName>
</protein>
<dbReference type="Pfam" id="PF13320">
    <property type="entry name" value="GH123_cat"/>
    <property type="match status" value="1"/>
</dbReference>